<evidence type="ECO:0000313" key="2">
    <source>
        <dbReference type="Proteomes" id="UP000325315"/>
    </source>
</evidence>
<name>A0A5B6VU74_9ROSI</name>
<keyword evidence="1" id="KW-0548">Nucleotidyltransferase</keyword>
<comment type="caution">
    <text evidence="1">The sequence shown here is derived from an EMBL/GenBank/DDBJ whole genome shotgun (WGS) entry which is preliminary data.</text>
</comment>
<gene>
    <name evidence="1" type="ORF">EPI10_022999</name>
</gene>
<protein>
    <submittedName>
        <fullName evidence="1">Reverse transcriptase</fullName>
    </submittedName>
</protein>
<keyword evidence="1" id="KW-0808">Transferase</keyword>
<dbReference type="EMBL" id="SMMG02000005">
    <property type="protein sequence ID" value="KAA3472524.1"/>
    <property type="molecule type" value="Genomic_DNA"/>
</dbReference>
<proteinExistence type="predicted"/>
<accession>A0A5B6VU74</accession>
<dbReference type="AlphaFoldDB" id="A0A5B6VU74"/>
<keyword evidence="1" id="KW-0695">RNA-directed DNA polymerase</keyword>
<sequence>MDRVCDSCHKGVKKSLLNRFASDPYLFREMLSFTKNFMWRNGSYNCKKGHERKRIHWCSWDKMYELKLDGRLGFRNLVKFYVALLAKQEWRSKSQILSLYQFLTGRTRVHTIVYVKKGKHINQRGCVATRDNKL</sequence>
<dbReference type="Proteomes" id="UP000325315">
    <property type="component" value="Unassembled WGS sequence"/>
</dbReference>
<organism evidence="1 2">
    <name type="scientific">Gossypium australe</name>
    <dbReference type="NCBI Taxonomy" id="47621"/>
    <lineage>
        <taxon>Eukaryota</taxon>
        <taxon>Viridiplantae</taxon>
        <taxon>Streptophyta</taxon>
        <taxon>Embryophyta</taxon>
        <taxon>Tracheophyta</taxon>
        <taxon>Spermatophyta</taxon>
        <taxon>Magnoliopsida</taxon>
        <taxon>eudicotyledons</taxon>
        <taxon>Gunneridae</taxon>
        <taxon>Pentapetalae</taxon>
        <taxon>rosids</taxon>
        <taxon>malvids</taxon>
        <taxon>Malvales</taxon>
        <taxon>Malvaceae</taxon>
        <taxon>Malvoideae</taxon>
        <taxon>Gossypium</taxon>
    </lineage>
</organism>
<dbReference type="OrthoDB" id="999992at2759"/>
<reference evidence="2" key="1">
    <citation type="journal article" date="2019" name="Plant Biotechnol. J.">
        <title>Genome sequencing of the Australian wild diploid species Gossypium australe highlights disease resistance and delayed gland morphogenesis.</title>
        <authorList>
            <person name="Cai Y."/>
            <person name="Cai X."/>
            <person name="Wang Q."/>
            <person name="Wang P."/>
            <person name="Zhang Y."/>
            <person name="Cai C."/>
            <person name="Xu Y."/>
            <person name="Wang K."/>
            <person name="Zhou Z."/>
            <person name="Wang C."/>
            <person name="Geng S."/>
            <person name="Li B."/>
            <person name="Dong Q."/>
            <person name="Hou Y."/>
            <person name="Wang H."/>
            <person name="Ai P."/>
            <person name="Liu Z."/>
            <person name="Yi F."/>
            <person name="Sun M."/>
            <person name="An G."/>
            <person name="Cheng J."/>
            <person name="Zhang Y."/>
            <person name="Shi Q."/>
            <person name="Xie Y."/>
            <person name="Shi X."/>
            <person name="Chang Y."/>
            <person name="Huang F."/>
            <person name="Chen Y."/>
            <person name="Hong S."/>
            <person name="Mi L."/>
            <person name="Sun Q."/>
            <person name="Zhang L."/>
            <person name="Zhou B."/>
            <person name="Peng R."/>
            <person name="Zhang X."/>
            <person name="Liu F."/>
        </authorList>
    </citation>
    <scope>NUCLEOTIDE SEQUENCE [LARGE SCALE GENOMIC DNA]</scope>
    <source>
        <strain evidence="2">cv. PA1801</strain>
    </source>
</reference>
<keyword evidence="2" id="KW-1185">Reference proteome</keyword>
<evidence type="ECO:0000313" key="1">
    <source>
        <dbReference type="EMBL" id="KAA3472524.1"/>
    </source>
</evidence>
<dbReference type="GO" id="GO:0003964">
    <property type="term" value="F:RNA-directed DNA polymerase activity"/>
    <property type="evidence" value="ECO:0007669"/>
    <property type="project" value="UniProtKB-KW"/>
</dbReference>